<organism evidence="1">
    <name type="scientific">Ralstonia solanacearum</name>
    <name type="common">Pseudomonas solanacearum</name>
    <dbReference type="NCBI Taxonomy" id="305"/>
    <lineage>
        <taxon>Bacteria</taxon>
        <taxon>Pseudomonadati</taxon>
        <taxon>Pseudomonadota</taxon>
        <taxon>Betaproteobacteria</taxon>
        <taxon>Burkholderiales</taxon>
        <taxon>Burkholderiaceae</taxon>
        <taxon>Ralstonia</taxon>
        <taxon>Ralstonia solanacearum species complex</taxon>
    </lineage>
</organism>
<gene>
    <name evidence="1" type="ORF">RUN215_v1_180018</name>
</gene>
<reference evidence="1" key="1">
    <citation type="submission" date="2015-10" db="EMBL/GenBank/DDBJ databases">
        <authorList>
            <person name="Gilbert D.G."/>
        </authorList>
    </citation>
    <scope>NUCLEOTIDE SEQUENCE</scope>
    <source>
        <strain evidence="1">Phyl III-seqv23</strain>
    </source>
</reference>
<evidence type="ECO:0008006" key="2">
    <source>
        <dbReference type="Google" id="ProtNLM"/>
    </source>
</evidence>
<proteinExistence type="predicted"/>
<accession>A0A0S4WQ34</accession>
<name>A0A0S4WQ34_RALSL</name>
<dbReference type="AlphaFoldDB" id="A0A0S4WQ34"/>
<dbReference type="EMBL" id="LN899820">
    <property type="protein sequence ID" value="CUV53695.1"/>
    <property type="molecule type" value="Genomic_DNA"/>
</dbReference>
<evidence type="ECO:0000313" key="1">
    <source>
        <dbReference type="EMBL" id="CUV53695.1"/>
    </source>
</evidence>
<sequence length="279" mass="31316">MTPDEFIFKLKSLPPDTTLTPYHLIAVLETISHSMSKGEDDIDSYPDSKLISEEALAEWIDESISTLQKWRVSGKGPKFIKKPKNIAYRVGDVRDWLDNLTVASTAESHVRLHRLEGVFDTEFFPPTPLIICSSQAEPMPFFDSLIAPPEVVEGFVMEYVEHYSTPEENLAAWLYNNMAASSLTDLYQPTKRALANGGDPNKKAKRLVGDNLAEFGIADLLANFKGTDFGFGEFMYLLLDNDLDVSEMKDPSVQFTQSVNAHHLHHKLESTLPHKPSQS</sequence>
<protein>
    <recommendedName>
        <fullName evidence="2">DNA-binding protein</fullName>
    </recommendedName>
</protein>